<feature type="compositionally biased region" description="Basic and acidic residues" evidence="1">
    <location>
        <begin position="1"/>
        <end position="19"/>
    </location>
</feature>
<feature type="region of interest" description="Disordered" evidence="1">
    <location>
        <begin position="1"/>
        <end position="23"/>
    </location>
</feature>
<protein>
    <submittedName>
        <fullName evidence="2">Uncharacterized protein</fullName>
    </submittedName>
</protein>
<keyword evidence="3" id="KW-1185">Reference proteome</keyword>
<dbReference type="AlphaFoldDB" id="M2M519"/>
<dbReference type="OrthoDB" id="10257314at2759"/>
<proteinExistence type="predicted"/>
<gene>
    <name evidence="2" type="ORF">BAUCODRAFT_301911</name>
</gene>
<dbReference type="EMBL" id="KB445563">
    <property type="protein sequence ID" value="EMC91711.1"/>
    <property type="molecule type" value="Genomic_DNA"/>
</dbReference>
<organism evidence="2 3">
    <name type="scientific">Baudoinia panamericana (strain UAMH 10762)</name>
    <name type="common">Angels' share fungus</name>
    <name type="synonym">Baudoinia compniacensis (strain UAMH 10762)</name>
    <dbReference type="NCBI Taxonomy" id="717646"/>
    <lineage>
        <taxon>Eukaryota</taxon>
        <taxon>Fungi</taxon>
        <taxon>Dikarya</taxon>
        <taxon>Ascomycota</taxon>
        <taxon>Pezizomycotina</taxon>
        <taxon>Dothideomycetes</taxon>
        <taxon>Dothideomycetidae</taxon>
        <taxon>Mycosphaerellales</taxon>
        <taxon>Teratosphaeriaceae</taxon>
        <taxon>Baudoinia</taxon>
    </lineage>
</organism>
<accession>M2M519</accession>
<name>M2M519_BAUPA</name>
<dbReference type="Proteomes" id="UP000011761">
    <property type="component" value="Unassembled WGS sequence"/>
</dbReference>
<dbReference type="KEGG" id="bcom:BAUCODRAFT_301911"/>
<sequence>MEDHASPTRLSLHDTEQPYHGDSTWQMTACPSQTLLSLRENSNTASSLVDSDVSQNSFANATPSEAADYYEQHTTATKRPRMNDDFEEARSSFMDQAFAEGLLHECVFPHPFQSPYMPSPPSTTLGDLEDPAGAPSAGYAAALDLVTDGEKWEVDKASAGFLASLMALGKPCNADVRCRDEDVGFCDLRVEEPLLRCDPALELQAIRRRHLVTIAKRDEKPIRLDMENDESLEWPTRLKNLPAQFYAHAVSEKLEVGTDVLRYLREVARPTMLSEEELMGESMQSLEASLGMHLSVSVC</sequence>
<dbReference type="RefSeq" id="XP_007681184.1">
    <property type="nucleotide sequence ID" value="XM_007682994.1"/>
</dbReference>
<evidence type="ECO:0000256" key="1">
    <source>
        <dbReference type="SAM" id="MobiDB-lite"/>
    </source>
</evidence>
<evidence type="ECO:0000313" key="2">
    <source>
        <dbReference type="EMBL" id="EMC91711.1"/>
    </source>
</evidence>
<dbReference type="HOGENOM" id="CLU_930619_0_0_1"/>
<evidence type="ECO:0000313" key="3">
    <source>
        <dbReference type="Proteomes" id="UP000011761"/>
    </source>
</evidence>
<reference evidence="2 3" key="1">
    <citation type="journal article" date="2012" name="PLoS Pathog.">
        <title>Diverse lifestyles and strategies of plant pathogenesis encoded in the genomes of eighteen Dothideomycetes fungi.</title>
        <authorList>
            <person name="Ohm R.A."/>
            <person name="Feau N."/>
            <person name="Henrissat B."/>
            <person name="Schoch C.L."/>
            <person name="Horwitz B.A."/>
            <person name="Barry K.W."/>
            <person name="Condon B.J."/>
            <person name="Copeland A.C."/>
            <person name="Dhillon B."/>
            <person name="Glaser F."/>
            <person name="Hesse C.N."/>
            <person name="Kosti I."/>
            <person name="LaButti K."/>
            <person name="Lindquist E.A."/>
            <person name="Lucas S."/>
            <person name="Salamov A.A."/>
            <person name="Bradshaw R.E."/>
            <person name="Ciuffetti L."/>
            <person name="Hamelin R.C."/>
            <person name="Kema G.H.J."/>
            <person name="Lawrence C."/>
            <person name="Scott J.A."/>
            <person name="Spatafora J.W."/>
            <person name="Turgeon B.G."/>
            <person name="de Wit P.J.G.M."/>
            <person name="Zhong S."/>
            <person name="Goodwin S.B."/>
            <person name="Grigoriev I.V."/>
        </authorList>
    </citation>
    <scope>NUCLEOTIDE SEQUENCE [LARGE SCALE GENOMIC DNA]</scope>
    <source>
        <strain evidence="2 3">UAMH 10762</strain>
    </source>
</reference>
<feature type="region of interest" description="Disordered" evidence="1">
    <location>
        <begin position="62"/>
        <end position="82"/>
    </location>
</feature>
<dbReference type="GeneID" id="19111141"/>